<dbReference type="PANTHER" id="PTHR37312">
    <property type="entry name" value="MEMBRANE-BOUND ACYLTRANSFERASE YKRP-RELATED"/>
    <property type="match status" value="1"/>
</dbReference>
<keyword evidence="3" id="KW-0808">Transferase</keyword>
<feature type="transmembrane region" description="Helical" evidence="1">
    <location>
        <begin position="218"/>
        <end position="237"/>
    </location>
</feature>
<accession>A0ABX2IPL0</accession>
<evidence type="ECO:0000313" key="4">
    <source>
        <dbReference type="Proteomes" id="UP000778523"/>
    </source>
</evidence>
<dbReference type="InterPro" id="IPR002656">
    <property type="entry name" value="Acyl_transf_3_dom"/>
</dbReference>
<evidence type="ECO:0000259" key="2">
    <source>
        <dbReference type="Pfam" id="PF01757"/>
    </source>
</evidence>
<dbReference type="PANTHER" id="PTHR37312:SF1">
    <property type="entry name" value="MEMBRANE-BOUND ACYLTRANSFERASE YKRP-RELATED"/>
    <property type="match status" value="1"/>
</dbReference>
<evidence type="ECO:0000313" key="3">
    <source>
        <dbReference type="EMBL" id="NSL55930.1"/>
    </source>
</evidence>
<feature type="transmembrane region" description="Helical" evidence="1">
    <location>
        <begin position="12"/>
        <end position="31"/>
    </location>
</feature>
<name>A0ABX2IPL0_9RHOO</name>
<dbReference type="InterPro" id="IPR052734">
    <property type="entry name" value="Nod_factor_acetyltransferase"/>
</dbReference>
<protein>
    <submittedName>
        <fullName evidence="3">Acyltransferase family protein</fullName>
    </submittedName>
</protein>
<dbReference type="EMBL" id="JABCSC020000003">
    <property type="protein sequence ID" value="NSL55930.1"/>
    <property type="molecule type" value="Genomic_DNA"/>
</dbReference>
<dbReference type="Pfam" id="PF01757">
    <property type="entry name" value="Acyl_transf_3"/>
    <property type="match status" value="1"/>
</dbReference>
<proteinExistence type="predicted"/>
<organism evidence="3 4">
    <name type="scientific">Uliginosibacterium aquaticum</name>
    <dbReference type="NCBI Taxonomy" id="2731212"/>
    <lineage>
        <taxon>Bacteria</taxon>
        <taxon>Pseudomonadati</taxon>
        <taxon>Pseudomonadota</taxon>
        <taxon>Betaproteobacteria</taxon>
        <taxon>Rhodocyclales</taxon>
        <taxon>Zoogloeaceae</taxon>
        <taxon>Uliginosibacterium</taxon>
    </lineage>
</organism>
<feature type="transmembrane region" description="Helical" evidence="1">
    <location>
        <begin position="62"/>
        <end position="85"/>
    </location>
</feature>
<dbReference type="Proteomes" id="UP000778523">
    <property type="component" value="Unassembled WGS sequence"/>
</dbReference>
<gene>
    <name evidence="3" type="ORF">HJ583_012895</name>
</gene>
<comment type="caution">
    <text evidence="3">The sequence shown here is derived from an EMBL/GenBank/DDBJ whole genome shotgun (WGS) entry which is preliminary data.</text>
</comment>
<keyword evidence="4" id="KW-1185">Reference proteome</keyword>
<feature type="transmembrane region" description="Helical" evidence="1">
    <location>
        <begin position="257"/>
        <end position="274"/>
    </location>
</feature>
<evidence type="ECO:0000256" key="1">
    <source>
        <dbReference type="SAM" id="Phobius"/>
    </source>
</evidence>
<feature type="domain" description="Acyltransferase 3" evidence="2">
    <location>
        <begin position="8"/>
        <end position="321"/>
    </location>
</feature>
<feature type="transmembrane region" description="Helical" evidence="1">
    <location>
        <begin position="148"/>
        <end position="168"/>
    </location>
</feature>
<reference evidence="3 4" key="1">
    <citation type="submission" date="2020-06" db="EMBL/GenBank/DDBJ databases">
        <title>Draft genome of Uliginosibacterium sp. IMCC34675.</title>
        <authorList>
            <person name="Song J."/>
        </authorList>
    </citation>
    <scope>NUCLEOTIDE SEQUENCE [LARGE SCALE GENOMIC DNA]</scope>
    <source>
        <strain evidence="3 4">IMCC34675</strain>
    </source>
</reference>
<feature type="transmembrane region" description="Helical" evidence="1">
    <location>
        <begin position="188"/>
        <end position="211"/>
    </location>
</feature>
<keyword evidence="1" id="KW-0472">Membrane</keyword>
<sequence>MSSRPRQQWIDVAKGLGVVLVVLGHSPLVGYGALRGLIYSFHMPMFFAIAGLTLCDLSPRQWLVRIGSLVWIYGIVSLAFLPLALGLDGNFVPTPQPRLLHVLLGILYGTATSLRVDTLWFLPALALGMLLAWPLIHFCEQRPARQASWLSACALLLIGIGAACLGEVDKSPPLKQMTWHGAGSNALLPWSANVVPFISGFILLGRAWIAWPARSTPVLWLLALLLPLWALAFSQSARQLLPWTLELAHAQIGPTPAWTALAALAGTLSCLLLARHALGGFAAAAWLGRSSLPIMVLHPMLQHAIASRSDSPWLALILAILLPALLDHAVLNRHSLGQFVFYPRSLIRKLCHGAP</sequence>
<feature type="transmembrane region" description="Helical" evidence="1">
    <location>
        <begin position="37"/>
        <end position="55"/>
    </location>
</feature>
<dbReference type="RefSeq" id="WP_170022304.1">
    <property type="nucleotide sequence ID" value="NZ_JABCSC020000003.1"/>
</dbReference>
<keyword evidence="1" id="KW-1133">Transmembrane helix</keyword>
<feature type="transmembrane region" description="Helical" evidence="1">
    <location>
        <begin position="118"/>
        <end position="136"/>
    </location>
</feature>
<dbReference type="GO" id="GO:0016746">
    <property type="term" value="F:acyltransferase activity"/>
    <property type="evidence" value="ECO:0007669"/>
    <property type="project" value="UniProtKB-KW"/>
</dbReference>
<keyword evidence="1" id="KW-0812">Transmembrane</keyword>
<keyword evidence="3" id="KW-0012">Acyltransferase</keyword>